<reference evidence="1" key="2">
    <citation type="journal article" date="2015" name="Data Brief">
        <title>Shoot transcriptome of the giant reed, Arundo donax.</title>
        <authorList>
            <person name="Barrero R.A."/>
            <person name="Guerrero F.D."/>
            <person name="Moolhuijzen P."/>
            <person name="Goolsby J.A."/>
            <person name="Tidwell J."/>
            <person name="Bellgard S.E."/>
            <person name="Bellgard M.I."/>
        </authorList>
    </citation>
    <scope>NUCLEOTIDE SEQUENCE</scope>
    <source>
        <tissue evidence="1">Shoot tissue taken approximately 20 cm above the soil surface</tissue>
    </source>
</reference>
<name>A0A0A9H075_ARUDO</name>
<accession>A0A0A9H075</accession>
<dbReference type="AlphaFoldDB" id="A0A0A9H075"/>
<evidence type="ECO:0000313" key="1">
    <source>
        <dbReference type="EMBL" id="JAE28251.1"/>
    </source>
</evidence>
<proteinExistence type="predicted"/>
<organism evidence="1">
    <name type="scientific">Arundo donax</name>
    <name type="common">Giant reed</name>
    <name type="synonym">Donax arundinaceus</name>
    <dbReference type="NCBI Taxonomy" id="35708"/>
    <lineage>
        <taxon>Eukaryota</taxon>
        <taxon>Viridiplantae</taxon>
        <taxon>Streptophyta</taxon>
        <taxon>Embryophyta</taxon>
        <taxon>Tracheophyta</taxon>
        <taxon>Spermatophyta</taxon>
        <taxon>Magnoliopsida</taxon>
        <taxon>Liliopsida</taxon>
        <taxon>Poales</taxon>
        <taxon>Poaceae</taxon>
        <taxon>PACMAD clade</taxon>
        <taxon>Arundinoideae</taxon>
        <taxon>Arundineae</taxon>
        <taxon>Arundo</taxon>
    </lineage>
</organism>
<dbReference type="EMBL" id="GBRH01169645">
    <property type="protein sequence ID" value="JAE28251.1"/>
    <property type="molecule type" value="Transcribed_RNA"/>
</dbReference>
<reference evidence="1" key="1">
    <citation type="submission" date="2014-09" db="EMBL/GenBank/DDBJ databases">
        <authorList>
            <person name="Magalhaes I.L.F."/>
            <person name="Oliveira U."/>
            <person name="Santos F.R."/>
            <person name="Vidigal T.H.D.A."/>
            <person name="Brescovit A.D."/>
            <person name="Santos A.J."/>
        </authorList>
    </citation>
    <scope>NUCLEOTIDE SEQUENCE</scope>
    <source>
        <tissue evidence="1">Shoot tissue taken approximately 20 cm above the soil surface</tissue>
    </source>
</reference>
<protein>
    <submittedName>
        <fullName evidence="1">Uncharacterized protein</fullName>
    </submittedName>
</protein>
<sequence>MSSLLMLTVRQASPMRMACRMIPQLAQAILTLARIFSIAQIKVAARKAHS</sequence>